<keyword evidence="7" id="KW-0788">Thiol protease</keyword>
<dbReference type="Pfam" id="PF00443">
    <property type="entry name" value="UCH"/>
    <property type="match status" value="1"/>
</dbReference>
<evidence type="ECO:0000313" key="11">
    <source>
        <dbReference type="Proteomes" id="UP000039324"/>
    </source>
</evidence>
<name>A0A0G4IW82_PLABS</name>
<geneLocation type="mitochondrion" evidence="10"/>
<evidence type="ECO:0000259" key="8">
    <source>
        <dbReference type="PROSITE" id="PS50235"/>
    </source>
</evidence>
<evidence type="ECO:0000256" key="4">
    <source>
        <dbReference type="ARBA" id="ARBA00022670"/>
    </source>
</evidence>
<evidence type="ECO:0000256" key="1">
    <source>
        <dbReference type="ARBA" id="ARBA00000707"/>
    </source>
</evidence>
<evidence type="ECO:0000313" key="12">
    <source>
        <dbReference type="Proteomes" id="UP000290189"/>
    </source>
</evidence>
<evidence type="ECO:0000256" key="2">
    <source>
        <dbReference type="ARBA" id="ARBA00009085"/>
    </source>
</evidence>
<comment type="similarity">
    <text evidence="2">Belongs to the peptidase C19 family.</text>
</comment>
<dbReference type="InterPro" id="IPR028889">
    <property type="entry name" value="USP"/>
</dbReference>
<dbReference type="OrthoDB" id="2248014at2759"/>
<keyword evidence="10" id="KW-0496">Mitochondrion</keyword>
<dbReference type="AlphaFoldDB" id="A0A0G4IW82"/>
<evidence type="ECO:0000256" key="3">
    <source>
        <dbReference type="ARBA" id="ARBA00012759"/>
    </source>
</evidence>
<keyword evidence="11" id="KW-1185">Reference proteome</keyword>
<dbReference type="GO" id="GO:0005829">
    <property type="term" value="C:cytosol"/>
    <property type="evidence" value="ECO:0007669"/>
    <property type="project" value="TreeGrafter"/>
</dbReference>
<evidence type="ECO:0000256" key="7">
    <source>
        <dbReference type="ARBA" id="ARBA00022807"/>
    </source>
</evidence>
<dbReference type="Proteomes" id="UP000290189">
    <property type="component" value="Unassembled WGS sequence"/>
</dbReference>
<sequence>MVPGQRTAAVLSILGIAACIAVANWQPGTYGRRRKGRRRLRIRGLPNTGNTCWMNAVMMLVAGSATFPNELRQALQGESRRRYRSRFTRLFDHALRCVSDDPLADPLTVYDEFRQQCPRFARFQEQDAHEFFVVLMEMYDVFRAEADPSTGMVVAVDIGNHPRPAVNPFSFVLQSSLSFDECAHESDVLLSSEVALSIPVPRGDSHSLMDCLEAFTASELVEGVRCDQCNKTGLRARKRTRFARYPSALVLHINRRVSQIEVNASFVEFPVHLDLCRTSLSHYPGRRYALQAVMVASHHGRAGGHFTVFRRGIPPDHGAWYDISDDLVRECTLQSVLSARAYMLLYEQCCA</sequence>
<evidence type="ECO:0000256" key="5">
    <source>
        <dbReference type="ARBA" id="ARBA00022786"/>
    </source>
</evidence>
<dbReference type="PANTHER" id="PTHR24006">
    <property type="entry name" value="UBIQUITIN CARBOXYL-TERMINAL HYDROLASE"/>
    <property type="match status" value="1"/>
</dbReference>
<gene>
    <name evidence="9" type="ORF">PBRA_007293</name>
    <name evidence="10" type="ORF">PLBR_LOCUS3158</name>
</gene>
<dbReference type="CDD" id="cd02257">
    <property type="entry name" value="Peptidase_C19"/>
    <property type="match status" value="1"/>
</dbReference>
<evidence type="ECO:0000313" key="10">
    <source>
        <dbReference type="EMBL" id="SPQ95943.1"/>
    </source>
</evidence>
<dbReference type="GO" id="GO:0016579">
    <property type="term" value="P:protein deubiquitination"/>
    <property type="evidence" value="ECO:0007669"/>
    <property type="project" value="InterPro"/>
</dbReference>
<dbReference type="Gene3D" id="3.90.70.10">
    <property type="entry name" value="Cysteine proteinases"/>
    <property type="match status" value="1"/>
</dbReference>
<dbReference type="EMBL" id="OVEO01000005">
    <property type="protein sequence ID" value="SPQ95943.1"/>
    <property type="molecule type" value="Genomic_DNA"/>
</dbReference>
<evidence type="ECO:0000313" key="9">
    <source>
        <dbReference type="EMBL" id="CEO99560.1"/>
    </source>
</evidence>
<keyword evidence="4" id="KW-0645">Protease</keyword>
<accession>A0A0G4IW82</accession>
<comment type="catalytic activity">
    <reaction evidence="1">
        <text>Thiol-dependent hydrolysis of ester, thioester, amide, peptide and isopeptide bonds formed by the C-terminal Gly of ubiquitin (a 76-residue protein attached to proteins as an intracellular targeting signal).</text>
        <dbReference type="EC" id="3.4.19.12"/>
    </reaction>
</comment>
<dbReference type="InterPro" id="IPR038765">
    <property type="entry name" value="Papain-like_cys_pep_sf"/>
</dbReference>
<dbReference type="PROSITE" id="PS51257">
    <property type="entry name" value="PROKAR_LIPOPROTEIN"/>
    <property type="match status" value="1"/>
</dbReference>
<dbReference type="PROSITE" id="PS50235">
    <property type="entry name" value="USP_3"/>
    <property type="match status" value="1"/>
</dbReference>
<dbReference type="InterPro" id="IPR001394">
    <property type="entry name" value="Peptidase_C19_UCH"/>
</dbReference>
<dbReference type="Proteomes" id="UP000039324">
    <property type="component" value="Unassembled WGS sequence"/>
</dbReference>
<dbReference type="GO" id="GO:0004843">
    <property type="term" value="F:cysteine-type deubiquitinase activity"/>
    <property type="evidence" value="ECO:0007669"/>
    <property type="project" value="UniProtKB-EC"/>
</dbReference>
<organism evidence="9 11">
    <name type="scientific">Plasmodiophora brassicae</name>
    <name type="common">Clubroot disease agent</name>
    <dbReference type="NCBI Taxonomy" id="37360"/>
    <lineage>
        <taxon>Eukaryota</taxon>
        <taxon>Sar</taxon>
        <taxon>Rhizaria</taxon>
        <taxon>Endomyxa</taxon>
        <taxon>Phytomyxea</taxon>
        <taxon>Plasmodiophorida</taxon>
        <taxon>Plasmodiophoridae</taxon>
        <taxon>Plasmodiophora</taxon>
    </lineage>
</organism>
<proteinExistence type="inferred from homology"/>
<protein>
    <recommendedName>
        <fullName evidence="3">ubiquitinyl hydrolase 1</fullName>
        <ecNumber evidence="3">3.4.19.12</ecNumber>
    </recommendedName>
</protein>
<dbReference type="InterPro" id="IPR050164">
    <property type="entry name" value="Peptidase_C19"/>
</dbReference>
<dbReference type="EMBL" id="CDSF01000091">
    <property type="protein sequence ID" value="CEO99560.1"/>
    <property type="molecule type" value="Genomic_DNA"/>
</dbReference>
<dbReference type="STRING" id="37360.A0A0G4IW82"/>
<dbReference type="PANTHER" id="PTHR24006:SF888">
    <property type="entry name" value="UBIQUITIN CARBOXYL-TERMINAL HYDROLASE 30"/>
    <property type="match status" value="1"/>
</dbReference>
<evidence type="ECO:0000256" key="6">
    <source>
        <dbReference type="ARBA" id="ARBA00022801"/>
    </source>
</evidence>
<keyword evidence="5" id="KW-0833">Ubl conjugation pathway</keyword>
<reference evidence="10 12" key="2">
    <citation type="submission" date="2018-03" db="EMBL/GenBank/DDBJ databases">
        <authorList>
            <person name="Fogelqvist J."/>
        </authorList>
    </citation>
    <scope>NUCLEOTIDE SEQUENCE [LARGE SCALE GENOMIC DNA]</scope>
</reference>
<reference evidence="9 11" key="1">
    <citation type="submission" date="2015-02" db="EMBL/GenBank/DDBJ databases">
        <authorList>
            <person name="Chooi Y.-H."/>
        </authorList>
    </citation>
    <scope>NUCLEOTIDE SEQUENCE [LARGE SCALE GENOMIC DNA]</scope>
    <source>
        <strain evidence="9">E3</strain>
    </source>
</reference>
<dbReference type="GO" id="GO:0005634">
    <property type="term" value="C:nucleus"/>
    <property type="evidence" value="ECO:0007669"/>
    <property type="project" value="TreeGrafter"/>
</dbReference>
<dbReference type="SUPFAM" id="SSF54001">
    <property type="entry name" value="Cysteine proteinases"/>
    <property type="match status" value="1"/>
</dbReference>
<dbReference type="GO" id="GO:0006508">
    <property type="term" value="P:proteolysis"/>
    <property type="evidence" value="ECO:0007669"/>
    <property type="project" value="UniProtKB-KW"/>
</dbReference>
<keyword evidence="6" id="KW-0378">Hydrolase</keyword>
<feature type="domain" description="USP" evidence="8">
    <location>
        <begin position="43"/>
        <end position="349"/>
    </location>
</feature>
<dbReference type="EC" id="3.4.19.12" evidence="3"/>